<organism evidence="5 6">
    <name type="scientific">Flagellimonas meridianipacifica</name>
    <dbReference type="NCBI Taxonomy" id="1080225"/>
    <lineage>
        <taxon>Bacteria</taxon>
        <taxon>Pseudomonadati</taxon>
        <taxon>Bacteroidota</taxon>
        <taxon>Flavobacteriia</taxon>
        <taxon>Flavobacteriales</taxon>
        <taxon>Flavobacteriaceae</taxon>
        <taxon>Flagellimonas</taxon>
    </lineage>
</organism>
<dbReference type="Pfam" id="PF13302">
    <property type="entry name" value="Acetyltransf_3"/>
    <property type="match status" value="1"/>
</dbReference>
<keyword evidence="1 5" id="KW-0808">Transferase</keyword>
<keyword evidence="6" id="KW-1185">Reference proteome</keyword>
<dbReference type="InterPro" id="IPR016181">
    <property type="entry name" value="Acyl_CoA_acyltransferase"/>
</dbReference>
<evidence type="ECO:0000256" key="1">
    <source>
        <dbReference type="ARBA" id="ARBA00022679"/>
    </source>
</evidence>
<dbReference type="SUPFAM" id="SSF55729">
    <property type="entry name" value="Acyl-CoA N-acyltransferases (Nat)"/>
    <property type="match status" value="1"/>
</dbReference>
<accession>A0A2T0MGT8</accession>
<dbReference type="Gene3D" id="3.40.630.30">
    <property type="match status" value="1"/>
</dbReference>
<keyword evidence="2" id="KW-0012">Acyltransferase</keyword>
<evidence type="ECO:0000313" key="5">
    <source>
        <dbReference type="EMBL" id="PRX56797.1"/>
    </source>
</evidence>
<proteinExistence type="inferred from homology"/>
<dbReference type="RefSeq" id="WP_106143738.1">
    <property type="nucleotide sequence ID" value="NZ_PVYX01000001.1"/>
</dbReference>
<feature type="domain" description="N-acetyltransferase" evidence="4">
    <location>
        <begin position="26"/>
        <end position="183"/>
    </location>
</feature>
<evidence type="ECO:0000259" key="4">
    <source>
        <dbReference type="PROSITE" id="PS51186"/>
    </source>
</evidence>
<dbReference type="InterPro" id="IPR051531">
    <property type="entry name" value="N-acetyltransferase"/>
</dbReference>
<dbReference type="PANTHER" id="PTHR43792">
    <property type="entry name" value="GNAT FAMILY, PUTATIVE (AFU_ORTHOLOGUE AFUA_3G00765)-RELATED-RELATED"/>
    <property type="match status" value="1"/>
</dbReference>
<dbReference type="PROSITE" id="PS51186">
    <property type="entry name" value="GNAT"/>
    <property type="match status" value="1"/>
</dbReference>
<dbReference type="OrthoDB" id="9811523at2"/>
<evidence type="ECO:0000256" key="2">
    <source>
        <dbReference type="ARBA" id="ARBA00023315"/>
    </source>
</evidence>
<dbReference type="InterPro" id="IPR000182">
    <property type="entry name" value="GNAT_dom"/>
</dbReference>
<dbReference type="GO" id="GO:0016747">
    <property type="term" value="F:acyltransferase activity, transferring groups other than amino-acyl groups"/>
    <property type="evidence" value="ECO:0007669"/>
    <property type="project" value="InterPro"/>
</dbReference>
<dbReference type="Proteomes" id="UP000237640">
    <property type="component" value="Unassembled WGS sequence"/>
</dbReference>
<sequence length="200" mass="23084">MKKQIPYGIHTQRLLIRCYHPSDASILLEAITQSLDDLKKWMPWAQAEPSSLESKQELLEKFEQEFLENIDYTFGIFNKQEDVLIGSTGLHTRIGADAREIGYWINSKYTSQGYATESTQALIKVGFEHHAVNTIEIRCDPENVGSLKIPKKLGFDLAEILQNTTTSPEGEPRDTMIWRMTLEQYQKIQHTFPDVEVFYQ</sequence>
<comment type="similarity">
    <text evidence="3">Belongs to the acetyltransferase family. RimJ subfamily.</text>
</comment>
<comment type="caution">
    <text evidence="5">The sequence shown here is derived from an EMBL/GenBank/DDBJ whole genome shotgun (WGS) entry which is preliminary data.</text>
</comment>
<gene>
    <name evidence="5" type="ORF">CLV81_0795</name>
</gene>
<reference evidence="5 6" key="1">
    <citation type="submission" date="2018-03" db="EMBL/GenBank/DDBJ databases">
        <title>Genomic Encyclopedia of Archaeal and Bacterial Type Strains, Phase II (KMG-II): from individual species to whole genera.</title>
        <authorList>
            <person name="Goeker M."/>
        </authorList>
    </citation>
    <scope>NUCLEOTIDE SEQUENCE [LARGE SCALE GENOMIC DNA]</scope>
    <source>
        <strain evidence="5 6">DSM 25027</strain>
    </source>
</reference>
<dbReference type="EMBL" id="PVYX01000001">
    <property type="protein sequence ID" value="PRX56797.1"/>
    <property type="molecule type" value="Genomic_DNA"/>
</dbReference>
<name>A0A2T0MGT8_9FLAO</name>
<evidence type="ECO:0000256" key="3">
    <source>
        <dbReference type="ARBA" id="ARBA00038502"/>
    </source>
</evidence>
<dbReference type="AlphaFoldDB" id="A0A2T0MGT8"/>
<evidence type="ECO:0000313" key="6">
    <source>
        <dbReference type="Proteomes" id="UP000237640"/>
    </source>
</evidence>
<protein>
    <submittedName>
        <fullName evidence="5">RimJ/RimL family protein N-acetyltransferase</fullName>
    </submittedName>
</protein>
<dbReference type="PANTHER" id="PTHR43792:SF8">
    <property type="entry name" value="[RIBOSOMAL PROTEIN US5]-ALANINE N-ACETYLTRANSFERASE"/>
    <property type="match status" value="1"/>
</dbReference>